<proteinExistence type="predicted"/>
<feature type="transmembrane region" description="Helical" evidence="2">
    <location>
        <begin position="7"/>
        <end position="24"/>
    </location>
</feature>
<keyword evidence="2" id="KW-0472">Membrane</keyword>
<evidence type="ECO:0000313" key="4">
    <source>
        <dbReference type="Proteomes" id="UP000298488"/>
    </source>
</evidence>
<dbReference type="RefSeq" id="WP_104095987.1">
    <property type="nucleotide sequence ID" value="NZ_JACHBP010000001.1"/>
</dbReference>
<accession>A0A4R8VD99</accession>
<reference evidence="3 4" key="1">
    <citation type="submission" date="2019-03" db="EMBL/GenBank/DDBJ databases">
        <title>Genomics of glacier-inhabiting Cryobacterium strains.</title>
        <authorList>
            <person name="Liu Q."/>
            <person name="Xin Y.-H."/>
        </authorList>
    </citation>
    <scope>NUCLEOTIDE SEQUENCE [LARGE SCALE GENOMIC DNA]</scope>
    <source>
        <strain evidence="3 4">CGMCC 1.10440</strain>
    </source>
</reference>
<dbReference type="Proteomes" id="UP000298488">
    <property type="component" value="Unassembled WGS sequence"/>
</dbReference>
<evidence type="ECO:0000256" key="1">
    <source>
        <dbReference type="SAM" id="MobiDB-lite"/>
    </source>
</evidence>
<feature type="compositionally biased region" description="Basic and acidic residues" evidence="1">
    <location>
        <begin position="81"/>
        <end position="95"/>
    </location>
</feature>
<feature type="transmembrane region" description="Helical" evidence="2">
    <location>
        <begin position="30"/>
        <end position="51"/>
    </location>
</feature>
<dbReference type="AlphaFoldDB" id="A0A4R8VD99"/>
<comment type="caution">
    <text evidence="3">The sequence shown here is derived from an EMBL/GenBank/DDBJ whole genome shotgun (WGS) entry which is preliminary data.</text>
</comment>
<keyword evidence="4" id="KW-1185">Reference proteome</keyword>
<name>A0A4R8VD99_9MICO</name>
<feature type="region of interest" description="Disordered" evidence="1">
    <location>
        <begin position="67"/>
        <end position="95"/>
    </location>
</feature>
<evidence type="ECO:0000313" key="3">
    <source>
        <dbReference type="EMBL" id="TFB80120.1"/>
    </source>
</evidence>
<keyword evidence="2" id="KW-1133">Transmembrane helix</keyword>
<sequence>MSASRRIVVYSILRVLLFAVPFVIFMVLGIWWWVSALVAAVIAACLSYLFLTQQRNEVATVVQSWGRGSNRDADNDLENAALDRDSANTDDGDRP</sequence>
<dbReference type="Pfam" id="PF14012">
    <property type="entry name" value="DUF4229"/>
    <property type="match status" value="1"/>
</dbReference>
<organism evidence="3 4">
    <name type="scientific">Terrimesophilobacter mesophilus</name>
    <dbReference type="NCBI Taxonomy" id="433647"/>
    <lineage>
        <taxon>Bacteria</taxon>
        <taxon>Bacillati</taxon>
        <taxon>Actinomycetota</taxon>
        <taxon>Actinomycetes</taxon>
        <taxon>Micrococcales</taxon>
        <taxon>Microbacteriaceae</taxon>
        <taxon>Terrimesophilobacter</taxon>
    </lineage>
</organism>
<evidence type="ECO:0000256" key="2">
    <source>
        <dbReference type="SAM" id="Phobius"/>
    </source>
</evidence>
<keyword evidence="2" id="KW-0812">Transmembrane</keyword>
<protein>
    <submittedName>
        <fullName evidence="3">DUF4229 domain-containing protein</fullName>
    </submittedName>
</protein>
<dbReference type="InterPro" id="IPR025323">
    <property type="entry name" value="DUF4229"/>
</dbReference>
<dbReference type="OrthoDB" id="4981788at2"/>
<gene>
    <name evidence="3" type="ORF">E3N84_08745</name>
</gene>
<dbReference type="EMBL" id="SOFI01000003">
    <property type="protein sequence ID" value="TFB80120.1"/>
    <property type="molecule type" value="Genomic_DNA"/>
</dbReference>